<dbReference type="EMBL" id="BKCJ010086646">
    <property type="protein sequence ID" value="GEX04585.1"/>
    <property type="molecule type" value="Genomic_DNA"/>
</dbReference>
<evidence type="ECO:0000313" key="1">
    <source>
        <dbReference type="EMBL" id="GEX04585.1"/>
    </source>
</evidence>
<organism evidence="1">
    <name type="scientific">Tanacetum cinerariifolium</name>
    <name type="common">Dalmatian daisy</name>
    <name type="synonym">Chrysanthemum cinerariifolium</name>
    <dbReference type="NCBI Taxonomy" id="118510"/>
    <lineage>
        <taxon>Eukaryota</taxon>
        <taxon>Viridiplantae</taxon>
        <taxon>Streptophyta</taxon>
        <taxon>Embryophyta</taxon>
        <taxon>Tracheophyta</taxon>
        <taxon>Spermatophyta</taxon>
        <taxon>Magnoliopsida</taxon>
        <taxon>eudicotyledons</taxon>
        <taxon>Gunneridae</taxon>
        <taxon>Pentapetalae</taxon>
        <taxon>asterids</taxon>
        <taxon>campanulids</taxon>
        <taxon>Asterales</taxon>
        <taxon>Asteraceae</taxon>
        <taxon>Asteroideae</taxon>
        <taxon>Anthemideae</taxon>
        <taxon>Anthemidinae</taxon>
        <taxon>Tanacetum</taxon>
    </lineage>
</organism>
<comment type="caution">
    <text evidence="1">The sequence shown here is derived from an EMBL/GenBank/DDBJ whole genome shotgun (WGS) entry which is preliminary data.</text>
</comment>
<sequence length="181" mass="20180">MDDLRIVVRKKATMPRIPLDVCSLSLGAPKDRSYDIIATKQSEKKGDFGVEVDMKVLKEEVAPKVDDVTLVEGVFDGAFSGDGEEDVVMGKGVVVTFSSLKMLTKSYLDDQYDSNGDDWFDLSTVDGKIKVLRLFEMIEHDGRACIYGAFVSVDTDDIFTNDEFSILDFERKIISKDNGKI</sequence>
<protein>
    <submittedName>
        <fullName evidence="1">Uncharacterized protein</fullName>
    </submittedName>
</protein>
<reference evidence="1" key="1">
    <citation type="journal article" date="2019" name="Sci. Rep.">
        <title>Draft genome of Tanacetum cinerariifolium, the natural source of mosquito coil.</title>
        <authorList>
            <person name="Yamashiro T."/>
            <person name="Shiraishi A."/>
            <person name="Satake H."/>
            <person name="Nakayama K."/>
        </authorList>
    </citation>
    <scope>NUCLEOTIDE SEQUENCE</scope>
</reference>
<name>A0A699H0M6_TANCI</name>
<gene>
    <name evidence="1" type="ORF">Tci_276560</name>
</gene>
<proteinExistence type="predicted"/>
<accession>A0A699H0M6</accession>
<dbReference type="AlphaFoldDB" id="A0A699H0M6"/>